<evidence type="ECO:0000256" key="1">
    <source>
        <dbReference type="SAM" id="MobiDB-lite"/>
    </source>
</evidence>
<feature type="region of interest" description="Disordered" evidence="1">
    <location>
        <begin position="253"/>
        <end position="295"/>
    </location>
</feature>
<dbReference type="EMBL" id="BDIP01002030">
    <property type="protein sequence ID" value="GIQ85604.1"/>
    <property type="molecule type" value="Genomic_DNA"/>
</dbReference>
<feature type="compositionally biased region" description="Low complexity" evidence="1">
    <location>
        <begin position="264"/>
        <end position="285"/>
    </location>
</feature>
<feature type="region of interest" description="Disordered" evidence="1">
    <location>
        <begin position="1"/>
        <end position="60"/>
    </location>
</feature>
<proteinExistence type="predicted"/>
<evidence type="ECO:0000313" key="2">
    <source>
        <dbReference type="EMBL" id="GIQ85604.1"/>
    </source>
</evidence>
<feature type="non-terminal residue" evidence="2">
    <location>
        <position position="1"/>
    </location>
</feature>
<gene>
    <name evidence="2" type="ORF">KIPB_007302</name>
</gene>
<protein>
    <submittedName>
        <fullName evidence="2">Uncharacterized protein</fullName>
    </submittedName>
</protein>
<dbReference type="AlphaFoldDB" id="A0A9K3GIY9"/>
<dbReference type="Proteomes" id="UP000265618">
    <property type="component" value="Unassembled WGS sequence"/>
</dbReference>
<name>A0A9K3GIY9_9EUKA</name>
<sequence>VYQSTRQGASKGAAQAPGGPVTTVRRNRSREVTTGWDKPVEQPSVQDWTPPQRDQFSPDPHEAMHRQMLANMSVHDSGLALTLCPDLNLLEVVERVAPFMLSVPISVRRLSDYMASRIFKKPGTKTDSPAQNFRRANAAAAVALYVYSQNVSIDTYVGVCQSVFLSLDLSAPVLPQLSILPPVDNPRSRVPLGFNMTVHDYLRHCFANINDQEAHYALCVCAFNESHRLAANRAKTEHHDQMDFDHQRLYLRQGRPDGMGGMGQAPMPQGQGHMMQAPSRPMQRAPQPPMRHNQY</sequence>
<comment type="caution">
    <text evidence="2">The sequence shown here is derived from an EMBL/GenBank/DDBJ whole genome shotgun (WGS) entry which is preliminary data.</text>
</comment>
<feature type="compositionally biased region" description="Polar residues" evidence="1">
    <location>
        <begin position="43"/>
        <end position="55"/>
    </location>
</feature>
<organism evidence="2 3">
    <name type="scientific">Kipferlia bialata</name>
    <dbReference type="NCBI Taxonomy" id="797122"/>
    <lineage>
        <taxon>Eukaryota</taxon>
        <taxon>Metamonada</taxon>
        <taxon>Carpediemonas-like organisms</taxon>
        <taxon>Kipferlia</taxon>
    </lineage>
</organism>
<accession>A0A9K3GIY9</accession>
<reference evidence="2 3" key="1">
    <citation type="journal article" date="2018" name="PLoS ONE">
        <title>The draft genome of Kipferlia bialata reveals reductive genome evolution in fornicate parasites.</title>
        <authorList>
            <person name="Tanifuji G."/>
            <person name="Takabayashi S."/>
            <person name="Kume K."/>
            <person name="Takagi M."/>
            <person name="Nakayama T."/>
            <person name="Kamikawa R."/>
            <person name="Inagaki Y."/>
            <person name="Hashimoto T."/>
        </authorList>
    </citation>
    <scope>NUCLEOTIDE SEQUENCE [LARGE SCALE GENOMIC DNA]</scope>
    <source>
        <strain evidence="2">NY0173</strain>
    </source>
</reference>
<evidence type="ECO:0000313" key="3">
    <source>
        <dbReference type="Proteomes" id="UP000265618"/>
    </source>
</evidence>
<keyword evidence="3" id="KW-1185">Reference proteome</keyword>